<evidence type="ECO:0000256" key="1">
    <source>
        <dbReference type="ARBA" id="ARBA00004115"/>
    </source>
</evidence>
<organism evidence="10 11">
    <name type="scientific">[Candida] arabinofermentans NRRL YB-2248</name>
    <dbReference type="NCBI Taxonomy" id="983967"/>
    <lineage>
        <taxon>Eukaryota</taxon>
        <taxon>Fungi</taxon>
        <taxon>Dikarya</taxon>
        <taxon>Ascomycota</taxon>
        <taxon>Saccharomycotina</taxon>
        <taxon>Pichiomycetes</taxon>
        <taxon>Pichiales</taxon>
        <taxon>Pichiaceae</taxon>
        <taxon>Ogataea</taxon>
        <taxon>Ogataea/Candida clade</taxon>
    </lineage>
</organism>
<proteinExistence type="inferred from homology"/>
<evidence type="ECO:0000256" key="4">
    <source>
        <dbReference type="ARBA" id="ARBA00017291"/>
    </source>
</evidence>
<dbReference type="GO" id="GO:0007118">
    <property type="term" value="P:budding cell apical bud growth"/>
    <property type="evidence" value="ECO:0007669"/>
    <property type="project" value="TreeGrafter"/>
</dbReference>
<evidence type="ECO:0000256" key="3">
    <source>
        <dbReference type="ARBA" id="ARBA00016195"/>
    </source>
</evidence>
<evidence type="ECO:0000313" key="10">
    <source>
        <dbReference type="EMBL" id="ODV84892.1"/>
    </source>
</evidence>
<feature type="non-terminal residue" evidence="10">
    <location>
        <position position="1"/>
    </location>
</feature>
<dbReference type="EMBL" id="KV453854">
    <property type="protein sequence ID" value="ODV84892.1"/>
    <property type="molecule type" value="Genomic_DNA"/>
</dbReference>
<keyword evidence="5" id="KW-0812">Transmembrane</keyword>
<evidence type="ECO:0000256" key="2">
    <source>
        <dbReference type="ARBA" id="ARBA00007149"/>
    </source>
</evidence>
<dbReference type="GO" id="GO:0051082">
    <property type="term" value="F:unfolded protein binding"/>
    <property type="evidence" value="ECO:0007669"/>
    <property type="project" value="TreeGrafter"/>
</dbReference>
<dbReference type="InterPro" id="IPR019623">
    <property type="entry name" value="Rot1"/>
</dbReference>
<evidence type="ECO:0000256" key="7">
    <source>
        <dbReference type="ARBA" id="ARBA00022824"/>
    </source>
</evidence>
<keyword evidence="8" id="KW-1133">Transmembrane helix</keyword>
<dbReference type="GO" id="GO:0006458">
    <property type="term" value="P:'de novo' protein folding"/>
    <property type="evidence" value="ECO:0007669"/>
    <property type="project" value="InterPro"/>
</dbReference>
<dbReference type="Proteomes" id="UP000094801">
    <property type="component" value="Unassembled WGS sequence"/>
</dbReference>
<dbReference type="OrthoDB" id="5327821at2759"/>
<evidence type="ECO:0000256" key="5">
    <source>
        <dbReference type="ARBA" id="ARBA00022692"/>
    </source>
</evidence>
<name>A0A1E4SZK2_9ASCO</name>
<dbReference type="AlphaFoldDB" id="A0A1E4SZK2"/>
<evidence type="ECO:0000313" key="11">
    <source>
        <dbReference type="Proteomes" id="UP000094801"/>
    </source>
</evidence>
<dbReference type="STRING" id="983967.A0A1E4SZK2"/>
<reference evidence="11" key="1">
    <citation type="submission" date="2016-04" db="EMBL/GenBank/DDBJ databases">
        <title>Comparative genomics of biotechnologically important yeasts.</title>
        <authorList>
            <consortium name="DOE Joint Genome Institute"/>
            <person name="Riley R."/>
            <person name="Haridas S."/>
            <person name="Wolfe K.H."/>
            <person name="Lopes M.R."/>
            <person name="Hittinger C.T."/>
            <person name="Goker M."/>
            <person name="Salamov A."/>
            <person name="Wisecaver J."/>
            <person name="Long T.M."/>
            <person name="Aerts A.L."/>
            <person name="Barry K."/>
            <person name="Choi C."/>
            <person name="Clum A."/>
            <person name="Coughlan A.Y."/>
            <person name="Deshpande S."/>
            <person name="Douglass A.P."/>
            <person name="Hanson S.J."/>
            <person name="Klenk H.-P."/>
            <person name="Labutti K."/>
            <person name="Lapidus A."/>
            <person name="Lindquist E."/>
            <person name="Lipzen A."/>
            <person name="Meier-Kolthoff J.P."/>
            <person name="Ohm R.A."/>
            <person name="Otillar R.P."/>
            <person name="Pangilinan J."/>
            <person name="Peng Y."/>
            <person name="Rokas A."/>
            <person name="Rosa C.A."/>
            <person name="Scheuner C."/>
            <person name="Sibirny A.A."/>
            <person name="Slot J.C."/>
            <person name="Stielow J.B."/>
            <person name="Sun H."/>
            <person name="Kurtzman C.P."/>
            <person name="Blackwell M."/>
            <person name="Grigoriev I.V."/>
            <person name="Jeffries T.W."/>
        </authorList>
    </citation>
    <scope>NUCLEOTIDE SEQUENCE [LARGE SCALE GENOMIC DNA]</scope>
    <source>
        <strain evidence="11">NRRL YB-2248</strain>
    </source>
</reference>
<dbReference type="Pfam" id="PF10681">
    <property type="entry name" value="Rot1"/>
    <property type="match status" value="1"/>
</dbReference>
<comment type="subcellular location">
    <subcellularLocation>
        <location evidence="1">Endoplasmic reticulum membrane</location>
        <topology evidence="1">Single-pass type I membrane protein</topology>
    </subcellularLocation>
</comment>
<dbReference type="GO" id="GO:0005789">
    <property type="term" value="C:endoplasmic reticulum membrane"/>
    <property type="evidence" value="ECO:0007669"/>
    <property type="project" value="UniProtKB-SubCell"/>
</dbReference>
<feature type="non-terminal residue" evidence="10">
    <location>
        <position position="170"/>
    </location>
</feature>
<keyword evidence="9" id="KW-0472">Membrane</keyword>
<keyword evidence="7" id="KW-0256">Endoplasmic reticulum</keyword>
<dbReference type="PANTHER" id="PTHR28090:SF1">
    <property type="entry name" value="PROTEIN ROT1"/>
    <property type="match status" value="1"/>
</dbReference>
<sequence length="170" mass="19089">LIGTWTSKSKSVMTGPKFFNPGDELLIEPGMPGLSYSFSKDGYFEEALYRVSSNPKNHSCATAVLIYQHGKFQVNSSGAIHLSPFLKDGRMLLSDPCNDLGISTYSTYEQVETFTHYETYVDDWNNANESTLQLYQADGAPLQKLVLVDRNVIMLPSVEFSKNKENKEKD</sequence>
<keyword evidence="11" id="KW-1185">Reference proteome</keyword>
<evidence type="ECO:0000256" key="8">
    <source>
        <dbReference type="ARBA" id="ARBA00022989"/>
    </source>
</evidence>
<gene>
    <name evidence="10" type="ORF">CANARDRAFT_181069</name>
</gene>
<dbReference type="PANTHER" id="PTHR28090">
    <property type="entry name" value="PROTEIN ROT1"/>
    <property type="match status" value="1"/>
</dbReference>
<evidence type="ECO:0000256" key="9">
    <source>
        <dbReference type="ARBA" id="ARBA00023136"/>
    </source>
</evidence>
<keyword evidence="6" id="KW-0732">Signal</keyword>
<comment type="similarity">
    <text evidence="2">Belongs to the ROT1 family.</text>
</comment>
<evidence type="ECO:0000256" key="6">
    <source>
        <dbReference type="ARBA" id="ARBA00022729"/>
    </source>
</evidence>
<protein>
    <recommendedName>
        <fullName evidence="4">Protein ROT1</fullName>
    </recommendedName>
    <alternativeName>
        <fullName evidence="3">Protein rot1</fullName>
    </alternativeName>
</protein>
<accession>A0A1E4SZK2</accession>